<protein>
    <recommendedName>
        <fullName evidence="2">DRBM domain-containing protein</fullName>
    </recommendedName>
</protein>
<reference evidence="3 4" key="1">
    <citation type="submission" date="2014-04" db="EMBL/GenBank/DDBJ databases">
        <authorList>
            <consortium name="DOE Joint Genome Institute"/>
            <person name="Kuo A."/>
            <person name="Kohler A."/>
            <person name="Costa M.D."/>
            <person name="Nagy L.G."/>
            <person name="Floudas D."/>
            <person name="Copeland A."/>
            <person name="Barry K.W."/>
            <person name="Cichocki N."/>
            <person name="Veneault-Fourrey C."/>
            <person name="LaButti K."/>
            <person name="Lindquist E.A."/>
            <person name="Lipzen A."/>
            <person name="Lundell T."/>
            <person name="Morin E."/>
            <person name="Murat C."/>
            <person name="Sun H."/>
            <person name="Tunlid A."/>
            <person name="Henrissat B."/>
            <person name="Grigoriev I.V."/>
            <person name="Hibbett D.S."/>
            <person name="Martin F."/>
            <person name="Nordberg H.P."/>
            <person name="Cantor M.N."/>
            <person name="Hua S.X."/>
        </authorList>
    </citation>
    <scope>NUCLEOTIDE SEQUENCE [LARGE SCALE GENOMIC DNA]</scope>
    <source>
        <strain evidence="3 4">Marx 270</strain>
    </source>
</reference>
<sequence>MSRVDPIVALNNYLQSIGQLTALSWKDSRSGSPHSPVWSSVCKIYGREYGTGTGAQKHIARGNAAAQTLEALRNEAGGG</sequence>
<dbReference type="SUPFAM" id="SSF54768">
    <property type="entry name" value="dsRNA-binding domain-like"/>
    <property type="match status" value="1"/>
</dbReference>
<dbReference type="Pfam" id="PF00035">
    <property type="entry name" value="dsrm"/>
    <property type="match status" value="1"/>
</dbReference>
<dbReference type="Proteomes" id="UP000054217">
    <property type="component" value="Unassembled WGS sequence"/>
</dbReference>
<evidence type="ECO:0000313" key="4">
    <source>
        <dbReference type="Proteomes" id="UP000054217"/>
    </source>
</evidence>
<dbReference type="Gene3D" id="3.30.160.20">
    <property type="match status" value="1"/>
</dbReference>
<evidence type="ECO:0000256" key="1">
    <source>
        <dbReference type="PROSITE-ProRule" id="PRU00266"/>
    </source>
</evidence>
<organism evidence="3 4">
    <name type="scientific">Pisolithus tinctorius Marx 270</name>
    <dbReference type="NCBI Taxonomy" id="870435"/>
    <lineage>
        <taxon>Eukaryota</taxon>
        <taxon>Fungi</taxon>
        <taxon>Dikarya</taxon>
        <taxon>Basidiomycota</taxon>
        <taxon>Agaricomycotina</taxon>
        <taxon>Agaricomycetes</taxon>
        <taxon>Agaricomycetidae</taxon>
        <taxon>Boletales</taxon>
        <taxon>Sclerodermatineae</taxon>
        <taxon>Pisolithaceae</taxon>
        <taxon>Pisolithus</taxon>
    </lineage>
</organism>
<evidence type="ECO:0000313" key="3">
    <source>
        <dbReference type="EMBL" id="KIO06883.1"/>
    </source>
</evidence>
<keyword evidence="1" id="KW-0694">RNA-binding</keyword>
<dbReference type="HOGENOM" id="CLU_172700_0_0_1"/>
<feature type="domain" description="DRBM" evidence="2">
    <location>
        <begin position="5"/>
        <end position="74"/>
    </location>
</feature>
<dbReference type="GO" id="GO:0003723">
    <property type="term" value="F:RNA binding"/>
    <property type="evidence" value="ECO:0007669"/>
    <property type="project" value="UniProtKB-UniRule"/>
</dbReference>
<accession>A0A0C3JCV1</accession>
<dbReference type="AlphaFoldDB" id="A0A0C3JCV1"/>
<gene>
    <name evidence="3" type="ORF">M404DRAFT_998305</name>
</gene>
<dbReference type="InParanoid" id="A0A0C3JCV1"/>
<evidence type="ECO:0000259" key="2">
    <source>
        <dbReference type="PROSITE" id="PS50137"/>
    </source>
</evidence>
<proteinExistence type="predicted"/>
<dbReference type="PROSITE" id="PS50137">
    <property type="entry name" value="DS_RBD"/>
    <property type="match status" value="1"/>
</dbReference>
<reference evidence="4" key="2">
    <citation type="submission" date="2015-01" db="EMBL/GenBank/DDBJ databases">
        <title>Evolutionary Origins and Diversification of the Mycorrhizal Mutualists.</title>
        <authorList>
            <consortium name="DOE Joint Genome Institute"/>
            <consortium name="Mycorrhizal Genomics Consortium"/>
            <person name="Kohler A."/>
            <person name="Kuo A."/>
            <person name="Nagy L.G."/>
            <person name="Floudas D."/>
            <person name="Copeland A."/>
            <person name="Barry K.W."/>
            <person name="Cichocki N."/>
            <person name="Veneault-Fourrey C."/>
            <person name="LaButti K."/>
            <person name="Lindquist E.A."/>
            <person name="Lipzen A."/>
            <person name="Lundell T."/>
            <person name="Morin E."/>
            <person name="Murat C."/>
            <person name="Riley R."/>
            <person name="Ohm R."/>
            <person name="Sun H."/>
            <person name="Tunlid A."/>
            <person name="Henrissat B."/>
            <person name="Grigoriev I.V."/>
            <person name="Hibbett D.S."/>
            <person name="Martin F."/>
        </authorList>
    </citation>
    <scope>NUCLEOTIDE SEQUENCE [LARGE SCALE GENOMIC DNA]</scope>
    <source>
        <strain evidence="4">Marx 270</strain>
    </source>
</reference>
<dbReference type="OrthoDB" id="3246846at2759"/>
<dbReference type="SMART" id="SM00358">
    <property type="entry name" value="DSRM"/>
    <property type="match status" value="1"/>
</dbReference>
<dbReference type="InterPro" id="IPR014720">
    <property type="entry name" value="dsRBD_dom"/>
</dbReference>
<keyword evidence="4" id="KW-1185">Reference proteome</keyword>
<name>A0A0C3JCV1_PISTI</name>
<dbReference type="EMBL" id="KN831961">
    <property type="protein sequence ID" value="KIO06883.1"/>
    <property type="molecule type" value="Genomic_DNA"/>
</dbReference>